<dbReference type="FunFam" id="1.10.287.130:FF:000035">
    <property type="entry name" value="Two-component sensor histidine kinase"/>
    <property type="match status" value="1"/>
</dbReference>
<dbReference type="InterPro" id="IPR005467">
    <property type="entry name" value="His_kinase_dom"/>
</dbReference>
<evidence type="ECO:0000256" key="8">
    <source>
        <dbReference type="ARBA" id="ARBA00022777"/>
    </source>
</evidence>
<dbReference type="SUPFAM" id="SSF55874">
    <property type="entry name" value="ATPase domain of HSP90 chaperone/DNA topoisomerase II/histidine kinase"/>
    <property type="match status" value="1"/>
</dbReference>
<dbReference type="AlphaFoldDB" id="A0A1J5QDP4"/>
<dbReference type="PROSITE" id="PS50109">
    <property type="entry name" value="HIS_KIN"/>
    <property type="match status" value="1"/>
</dbReference>
<feature type="transmembrane region" description="Helical" evidence="13">
    <location>
        <begin position="152"/>
        <end position="178"/>
    </location>
</feature>
<dbReference type="InterPro" id="IPR036890">
    <property type="entry name" value="HATPase_C_sf"/>
</dbReference>
<keyword evidence="4" id="KW-0597">Phosphoprotein</keyword>
<dbReference type="SUPFAM" id="SSF47384">
    <property type="entry name" value="Homodimeric domain of signal transducing histidine kinase"/>
    <property type="match status" value="1"/>
</dbReference>
<dbReference type="InterPro" id="IPR003660">
    <property type="entry name" value="HAMP_dom"/>
</dbReference>
<dbReference type="InterPro" id="IPR013727">
    <property type="entry name" value="2CSK_N"/>
</dbReference>
<dbReference type="SMART" id="SM00388">
    <property type="entry name" value="HisKA"/>
    <property type="match status" value="1"/>
</dbReference>
<proteinExistence type="predicted"/>
<protein>
    <recommendedName>
        <fullName evidence="3">histidine kinase</fullName>
        <ecNumber evidence="3">2.7.13.3</ecNumber>
    </recommendedName>
</protein>
<evidence type="ECO:0000256" key="13">
    <source>
        <dbReference type="SAM" id="Phobius"/>
    </source>
</evidence>
<evidence type="ECO:0000256" key="3">
    <source>
        <dbReference type="ARBA" id="ARBA00012438"/>
    </source>
</evidence>
<dbReference type="Pfam" id="PF02518">
    <property type="entry name" value="HATPase_c"/>
    <property type="match status" value="1"/>
</dbReference>
<keyword evidence="7" id="KW-0547">Nucleotide-binding</keyword>
<evidence type="ECO:0000256" key="5">
    <source>
        <dbReference type="ARBA" id="ARBA00022679"/>
    </source>
</evidence>
<dbReference type="PANTHER" id="PTHR45436:SF14">
    <property type="entry name" value="SENSOR PROTEIN QSEC"/>
    <property type="match status" value="1"/>
</dbReference>
<dbReference type="GO" id="GO:0005524">
    <property type="term" value="F:ATP binding"/>
    <property type="evidence" value="ECO:0007669"/>
    <property type="project" value="UniProtKB-KW"/>
</dbReference>
<feature type="domain" description="Histidine kinase" evidence="14">
    <location>
        <begin position="232"/>
        <end position="444"/>
    </location>
</feature>
<dbReference type="InterPro" id="IPR003661">
    <property type="entry name" value="HisK_dim/P_dom"/>
</dbReference>
<dbReference type="SMART" id="SM00387">
    <property type="entry name" value="HATPase_c"/>
    <property type="match status" value="1"/>
</dbReference>
<dbReference type="EC" id="2.7.13.3" evidence="3"/>
<sequence>MNSLRLRLLLLLFVTLGLVWAVAAWFTHAEARHEIDALFDAQLAESAQVLLGATRHEFYESIERGDDAAPVSHGYEQKLAFQVWGEGGLLMRSASAPVDEMGGRDAGYSETLVKGELCRVLTLWDSHHEFMIQVAEPLAARERLARHIALKMLLPTLIILPVLALLIWLAVGAGLRPLTLIKQEVRKRTAERLEPVSMSGVPDEILPLTQALNDLFARLQDAFESERRFTADAAHELRTPLAALKTQAQVAMRSTDEDQRTAALANVLLGVERATHLLEQLLTLARVDPESAATGHAPVELRPLAVGVLAELASLAHAKRIDLSLNEGAAGRVVGNAVQLAILLRNLVDNAVRYTPDGGRVSVSIEGEDRCVLAVTDSGPGIHNEEMERVMERFYRVPGSAAEGSGLGLSIARRIAELHGASLTMENANDGHGLVVKVAFGKPTA</sequence>
<dbReference type="CDD" id="cd00082">
    <property type="entry name" value="HisKA"/>
    <property type="match status" value="1"/>
</dbReference>
<dbReference type="Gene3D" id="1.10.287.130">
    <property type="match status" value="1"/>
</dbReference>
<keyword evidence="6 13" id="KW-0812">Transmembrane</keyword>
<dbReference type="Pfam" id="PF00512">
    <property type="entry name" value="HisKA"/>
    <property type="match status" value="1"/>
</dbReference>
<comment type="catalytic activity">
    <reaction evidence="1">
        <text>ATP + protein L-histidine = ADP + protein N-phospho-L-histidine.</text>
        <dbReference type="EC" id="2.7.13.3"/>
    </reaction>
</comment>
<comment type="subcellular location">
    <subcellularLocation>
        <location evidence="2">Membrane</location>
        <topology evidence="2">Multi-pass membrane protein</topology>
    </subcellularLocation>
</comment>
<evidence type="ECO:0000256" key="2">
    <source>
        <dbReference type="ARBA" id="ARBA00004141"/>
    </source>
</evidence>
<keyword evidence="5 16" id="KW-0808">Transferase</keyword>
<evidence type="ECO:0000256" key="4">
    <source>
        <dbReference type="ARBA" id="ARBA00022553"/>
    </source>
</evidence>
<reference evidence="16" key="1">
    <citation type="submission" date="2016-10" db="EMBL/GenBank/DDBJ databases">
        <title>Sequence of Gallionella enrichment culture.</title>
        <authorList>
            <person name="Poehlein A."/>
            <person name="Muehling M."/>
            <person name="Daniel R."/>
        </authorList>
    </citation>
    <scope>NUCLEOTIDE SEQUENCE</scope>
</reference>
<dbReference type="InterPro" id="IPR004358">
    <property type="entry name" value="Sig_transdc_His_kin-like_C"/>
</dbReference>
<dbReference type="PROSITE" id="PS50885">
    <property type="entry name" value="HAMP"/>
    <property type="match status" value="1"/>
</dbReference>
<comment type="caution">
    <text evidence="16">The sequence shown here is derived from an EMBL/GenBank/DDBJ whole genome shotgun (WGS) entry which is preliminary data.</text>
</comment>
<keyword evidence="9" id="KW-0067">ATP-binding</keyword>
<evidence type="ECO:0000259" key="14">
    <source>
        <dbReference type="PROSITE" id="PS50109"/>
    </source>
</evidence>
<dbReference type="InterPro" id="IPR036097">
    <property type="entry name" value="HisK_dim/P_sf"/>
</dbReference>
<evidence type="ECO:0000259" key="15">
    <source>
        <dbReference type="PROSITE" id="PS50885"/>
    </source>
</evidence>
<accession>A0A1J5QDP4</accession>
<evidence type="ECO:0000256" key="7">
    <source>
        <dbReference type="ARBA" id="ARBA00022741"/>
    </source>
</evidence>
<dbReference type="PANTHER" id="PTHR45436">
    <property type="entry name" value="SENSOR HISTIDINE KINASE YKOH"/>
    <property type="match status" value="1"/>
</dbReference>
<keyword evidence="10 13" id="KW-1133">Transmembrane helix</keyword>
<evidence type="ECO:0000256" key="1">
    <source>
        <dbReference type="ARBA" id="ARBA00000085"/>
    </source>
</evidence>
<evidence type="ECO:0000256" key="6">
    <source>
        <dbReference type="ARBA" id="ARBA00022692"/>
    </source>
</evidence>
<evidence type="ECO:0000313" key="16">
    <source>
        <dbReference type="EMBL" id="OIQ81726.1"/>
    </source>
</evidence>
<dbReference type="InterPro" id="IPR003594">
    <property type="entry name" value="HATPase_dom"/>
</dbReference>
<dbReference type="EMBL" id="MLJW01000889">
    <property type="protein sequence ID" value="OIQ81726.1"/>
    <property type="molecule type" value="Genomic_DNA"/>
</dbReference>
<name>A0A1J5QDP4_9ZZZZ</name>
<evidence type="ECO:0000256" key="9">
    <source>
        <dbReference type="ARBA" id="ARBA00022840"/>
    </source>
</evidence>
<organism evidence="16">
    <name type="scientific">mine drainage metagenome</name>
    <dbReference type="NCBI Taxonomy" id="410659"/>
    <lineage>
        <taxon>unclassified sequences</taxon>
        <taxon>metagenomes</taxon>
        <taxon>ecological metagenomes</taxon>
    </lineage>
</organism>
<gene>
    <name evidence="16" type="primary">qseC_24</name>
    <name evidence="16" type="ORF">GALL_365010</name>
</gene>
<dbReference type="GO" id="GO:0000155">
    <property type="term" value="F:phosphorelay sensor kinase activity"/>
    <property type="evidence" value="ECO:0007669"/>
    <property type="project" value="InterPro"/>
</dbReference>
<evidence type="ECO:0000256" key="11">
    <source>
        <dbReference type="ARBA" id="ARBA00023012"/>
    </source>
</evidence>
<keyword evidence="8" id="KW-0418">Kinase</keyword>
<dbReference type="PRINTS" id="PR00344">
    <property type="entry name" value="BCTRLSENSOR"/>
</dbReference>
<evidence type="ECO:0000256" key="10">
    <source>
        <dbReference type="ARBA" id="ARBA00022989"/>
    </source>
</evidence>
<dbReference type="InterPro" id="IPR050428">
    <property type="entry name" value="TCS_sensor_his_kinase"/>
</dbReference>
<feature type="domain" description="HAMP" evidence="15">
    <location>
        <begin position="172"/>
        <end position="224"/>
    </location>
</feature>
<keyword evidence="11" id="KW-0902">Two-component regulatory system</keyword>
<dbReference type="Pfam" id="PF08521">
    <property type="entry name" value="2CSK_N"/>
    <property type="match status" value="1"/>
</dbReference>
<keyword evidence="12 13" id="KW-0472">Membrane</keyword>
<evidence type="ECO:0000256" key="12">
    <source>
        <dbReference type="ARBA" id="ARBA00023136"/>
    </source>
</evidence>
<dbReference type="Gene3D" id="3.30.565.10">
    <property type="entry name" value="Histidine kinase-like ATPase, C-terminal domain"/>
    <property type="match status" value="1"/>
</dbReference>
<dbReference type="Gene3D" id="1.20.5.1040">
    <property type="entry name" value="Sensor protein qsec"/>
    <property type="match status" value="1"/>
</dbReference>
<dbReference type="GO" id="GO:0005886">
    <property type="term" value="C:plasma membrane"/>
    <property type="evidence" value="ECO:0007669"/>
    <property type="project" value="TreeGrafter"/>
</dbReference>